<dbReference type="RefSeq" id="WP_169017734.1">
    <property type="nucleotide sequence ID" value="NZ_JABBMT010000001.1"/>
</dbReference>
<organism evidence="1 2">
    <name type="scientific">Pseudoalteromonas arctica</name>
    <dbReference type="NCBI Taxonomy" id="394751"/>
    <lineage>
        <taxon>Bacteria</taxon>
        <taxon>Pseudomonadati</taxon>
        <taxon>Pseudomonadota</taxon>
        <taxon>Gammaproteobacteria</taxon>
        <taxon>Alteromonadales</taxon>
        <taxon>Pseudoalteromonadaceae</taxon>
        <taxon>Pseudoalteromonas</taxon>
    </lineage>
</organism>
<proteinExistence type="predicted"/>
<evidence type="ECO:0000313" key="1">
    <source>
        <dbReference type="EMBL" id="NMM39293.1"/>
    </source>
</evidence>
<protein>
    <submittedName>
        <fullName evidence="1">Uncharacterized protein</fullName>
    </submittedName>
</protein>
<dbReference type="AlphaFoldDB" id="A0A7Y0HAG2"/>
<evidence type="ECO:0000313" key="2">
    <source>
        <dbReference type="Proteomes" id="UP000570493"/>
    </source>
</evidence>
<dbReference type="Proteomes" id="UP000570493">
    <property type="component" value="Unassembled WGS sequence"/>
</dbReference>
<name>A0A7Y0HAG2_9GAMM</name>
<accession>A0A7Y0HAG2</accession>
<comment type="caution">
    <text evidence="1">The sequence shown here is derived from an EMBL/GenBank/DDBJ whole genome shotgun (WGS) entry which is preliminary data.</text>
</comment>
<keyword evidence="2" id="KW-1185">Reference proteome</keyword>
<dbReference type="EMBL" id="JABBMT010000001">
    <property type="protein sequence ID" value="NMM39293.1"/>
    <property type="molecule type" value="Genomic_DNA"/>
</dbReference>
<gene>
    <name evidence="1" type="ORF">HHO47_00155</name>
</gene>
<sequence>MAITYRPNDEVTKELNRLKGRLNINTSTKLIDYLILEYQKTQTEISNLKAENYRLVNSLDDKIEAINDFKQAFDNLIK</sequence>
<reference evidence="1" key="1">
    <citation type="submission" date="2020-04" db="EMBL/GenBank/DDBJ databases">
        <title>Genome Sequencing for Pseudoaltermonas arctica.</title>
        <authorList>
            <person name="Elkins N.S."/>
        </authorList>
    </citation>
    <scope>NUCLEOTIDE SEQUENCE [LARGE SCALE GENOMIC DNA]</scope>
    <source>
        <strain evidence="1">NEC-BIFX-2020_0012</strain>
    </source>
</reference>